<dbReference type="Pfam" id="PF04352">
    <property type="entry name" value="ProQ"/>
    <property type="match status" value="1"/>
</dbReference>
<dbReference type="GO" id="GO:0033592">
    <property type="term" value="F:RNA strand annealing activity"/>
    <property type="evidence" value="ECO:0007669"/>
    <property type="project" value="InterPro"/>
</dbReference>
<evidence type="ECO:0000256" key="3">
    <source>
        <dbReference type="ARBA" id="ARBA00023186"/>
    </source>
</evidence>
<dbReference type="PANTHER" id="PTHR38106">
    <property type="entry name" value="RNA CHAPERONE PROQ"/>
    <property type="match status" value="1"/>
</dbReference>
<feature type="domain" description="ProQ/FinO" evidence="5">
    <location>
        <begin position="27"/>
        <end position="138"/>
    </location>
</feature>
<organism evidence="6 7">
    <name type="scientific">Agrobacterium deltaense NCPPB 1641</name>
    <dbReference type="NCBI Taxonomy" id="1183425"/>
    <lineage>
        <taxon>Bacteria</taxon>
        <taxon>Pseudomonadati</taxon>
        <taxon>Pseudomonadota</taxon>
        <taxon>Alphaproteobacteria</taxon>
        <taxon>Hyphomicrobiales</taxon>
        <taxon>Rhizobiaceae</taxon>
        <taxon>Rhizobium/Agrobacterium group</taxon>
        <taxon>Agrobacterium</taxon>
    </lineage>
</organism>
<evidence type="ECO:0000256" key="2">
    <source>
        <dbReference type="ARBA" id="ARBA00022884"/>
    </source>
</evidence>
<dbReference type="GO" id="GO:0010608">
    <property type="term" value="P:post-transcriptional regulation of gene expression"/>
    <property type="evidence" value="ECO:0007669"/>
    <property type="project" value="InterPro"/>
</dbReference>
<evidence type="ECO:0000256" key="1">
    <source>
        <dbReference type="ARBA" id="ARBA00022490"/>
    </source>
</evidence>
<feature type="region of interest" description="Disordered" evidence="4">
    <location>
        <begin position="127"/>
        <end position="158"/>
    </location>
</feature>
<accession>A0A1S7UBW0</accession>
<evidence type="ECO:0000256" key="4">
    <source>
        <dbReference type="SAM" id="MobiDB-lite"/>
    </source>
</evidence>
<feature type="compositionally biased region" description="Polar residues" evidence="4">
    <location>
        <begin position="140"/>
        <end position="158"/>
    </location>
</feature>
<evidence type="ECO:0000313" key="7">
    <source>
        <dbReference type="Proteomes" id="UP000192140"/>
    </source>
</evidence>
<sequence length="158" mass="17483">MNDTTTKPLSPWKASRGTIKVDRYSLEAAKAVNALLNEPIAVLPSAEGETVLPFRIGINIGIEKRLRPDAALPDLRKALRCYTHSAAYLYATAQPDALRHDIDGKACEPVSEGDRLNARQSFLLVQERRKQRRQQRQSEDSAQNQADRSVKSSPAASS</sequence>
<dbReference type="AlphaFoldDB" id="A0A1S7UBW0"/>
<comment type="caution">
    <text evidence="6">The sequence shown here is derived from an EMBL/GenBank/DDBJ whole genome shotgun (WGS) entry which is preliminary data.</text>
</comment>
<keyword evidence="1" id="KW-0963">Cytoplasm</keyword>
<dbReference type="PANTHER" id="PTHR38106:SF1">
    <property type="entry name" value="RNA CHAPERONE PROQ"/>
    <property type="match status" value="1"/>
</dbReference>
<dbReference type="InterPro" id="IPR023529">
    <property type="entry name" value="ProQ"/>
</dbReference>
<dbReference type="SMART" id="SM00945">
    <property type="entry name" value="ProQ"/>
    <property type="match status" value="1"/>
</dbReference>
<dbReference type="Gene3D" id="1.10.1710.10">
    <property type="entry name" value="ProQ/FinO domain"/>
    <property type="match status" value="1"/>
</dbReference>
<dbReference type="GO" id="GO:0034057">
    <property type="term" value="F:RNA strand-exchange activity"/>
    <property type="evidence" value="ECO:0007669"/>
    <property type="project" value="InterPro"/>
</dbReference>
<proteinExistence type="predicted"/>
<name>A0A1S7UBW0_9HYPH</name>
<dbReference type="SUPFAM" id="SSF48657">
    <property type="entry name" value="FinO-like"/>
    <property type="match status" value="1"/>
</dbReference>
<keyword evidence="7" id="KW-1185">Reference proteome</keyword>
<gene>
    <name evidence="6" type="ORF">AGR7A_pTi0097</name>
</gene>
<dbReference type="InterPro" id="IPR016103">
    <property type="entry name" value="ProQ/FinO"/>
</dbReference>
<dbReference type="InterPro" id="IPR036442">
    <property type="entry name" value="ProQ/FinO_sf"/>
</dbReference>
<evidence type="ECO:0000259" key="5">
    <source>
        <dbReference type="SMART" id="SM00945"/>
    </source>
</evidence>
<dbReference type="RefSeq" id="WP_080855505.1">
    <property type="nucleotide sequence ID" value="NZ_LT009778.1"/>
</dbReference>
<keyword evidence="2" id="KW-0694">RNA-binding</keyword>
<evidence type="ECO:0000313" key="6">
    <source>
        <dbReference type="EMBL" id="CVI64400.1"/>
    </source>
</evidence>
<dbReference type="GO" id="GO:0005829">
    <property type="term" value="C:cytosol"/>
    <property type="evidence" value="ECO:0007669"/>
    <property type="project" value="TreeGrafter"/>
</dbReference>
<dbReference type="Proteomes" id="UP000192140">
    <property type="component" value="Unassembled WGS sequence"/>
</dbReference>
<dbReference type="EMBL" id="FCNP01000051">
    <property type="protein sequence ID" value="CVI64400.1"/>
    <property type="molecule type" value="Genomic_DNA"/>
</dbReference>
<keyword evidence="3" id="KW-0143">Chaperone</keyword>
<protein>
    <recommendedName>
        <fullName evidence="5">ProQ/FinO domain-containing protein</fullName>
    </recommendedName>
</protein>
<reference evidence="6" key="1">
    <citation type="submission" date="2016-01" db="EMBL/GenBank/DDBJ databases">
        <authorList>
            <person name="Regsiter A."/>
            <person name="william w."/>
        </authorList>
    </citation>
    <scope>NUCLEOTIDE SEQUENCE</scope>
    <source>
        <strain evidence="6">NCPPB 1641</strain>
    </source>
</reference>